<dbReference type="SMART" id="SM00220">
    <property type="entry name" value="S_TKc"/>
    <property type="match status" value="1"/>
</dbReference>
<keyword evidence="7" id="KW-0732">Signal</keyword>
<dbReference type="GO" id="GO:0005524">
    <property type="term" value="F:ATP binding"/>
    <property type="evidence" value="ECO:0007669"/>
    <property type="project" value="UniProtKB-UniRule"/>
</dbReference>
<feature type="region of interest" description="Disordered" evidence="17">
    <location>
        <begin position="793"/>
        <end position="823"/>
    </location>
</feature>
<dbReference type="Gene3D" id="2.60.120.200">
    <property type="match status" value="1"/>
</dbReference>
<evidence type="ECO:0000256" key="2">
    <source>
        <dbReference type="ARBA" id="ARBA00008536"/>
    </source>
</evidence>
<evidence type="ECO:0000259" key="19">
    <source>
        <dbReference type="PROSITE" id="PS50011"/>
    </source>
</evidence>
<keyword evidence="10" id="KW-0418">Kinase</keyword>
<evidence type="ECO:0000256" key="10">
    <source>
        <dbReference type="ARBA" id="ARBA00022777"/>
    </source>
</evidence>
<keyword evidence="8" id="KW-0430">Lectin</keyword>
<evidence type="ECO:0000256" key="15">
    <source>
        <dbReference type="ARBA" id="ARBA00023180"/>
    </source>
</evidence>
<protein>
    <recommendedName>
        <fullName evidence="19">Protein kinase domain-containing protein</fullName>
    </recommendedName>
</protein>
<name>A0AA38S785_9ASTR</name>
<evidence type="ECO:0000256" key="8">
    <source>
        <dbReference type="ARBA" id="ARBA00022734"/>
    </source>
</evidence>
<dbReference type="InterPro" id="IPR017441">
    <property type="entry name" value="Protein_kinase_ATP_BS"/>
</dbReference>
<dbReference type="FunFam" id="1.10.510.10:FF:000240">
    <property type="entry name" value="Lectin-domain containing receptor kinase A4.3"/>
    <property type="match status" value="1"/>
</dbReference>
<evidence type="ECO:0000256" key="1">
    <source>
        <dbReference type="ARBA" id="ARBA00004251"/>
    </source>
</evidence>
<dbReference type="PROSITE" id="PS00107">
    <property type="entry name" value="PROTEIN_KINASE_ATP"/>
    <property type="match status" value="1"/>
</dbReference>
<dbReference type="Proteomes" id="UP001172457">
    <property type="component" value="Chromosome 8"/>
</dbReference>
<comment type="subcellular location">
    <subcellularLocation>
        <location evidence="1">Cell membrane</location>
        <topology evidence="1">Single-pass type I membrane protein</topology>
    </subcellularLocation>
</comment>
<keyword evidence="4" id="KW-1003">Cell membrane</keyword>
<evidence type="ECO:0000256" key="16">
    <source>
        <dbReference type="PROSITE-ProRule" id="PRU10141"/>
    </source>
</evidence>
<keyword evidence="14" id="KW-0675">Receptor</keyword>
<evidence type="ECO:0000256" key="6">
    <source>
        <dbReference type="ARBA" id="ARBA00022692"/>
    </source>
</evidence>
<keyword evidence="9 16" id="KW-0547">Nucleotide-binding</keyword>
<evidence type="ECO:0000256" key="5">
    <source>
        <dbReference type="ARBA" id="ARBA00022679"/>
    </source>
</evidence>
<dbReference type="SUPFAM" id="SSF49899">
    <property type="entry name" value="Concanavalin A-like lectins/glucanases"/>
    <property type="match status" value="1"/>
</dbReference>
<feature type="binding site" evidence="16">
    <location>
        <position position="399"/>
    </location>
    <ligand>
        <name>ATP</name>
        <dbReference type="ChEBI" id="CHEBI:30616"/>
    </ligand>
</feature>
<keyword evidence="21" id="KW-1185">Reference proteome</keyword>
<evidence type="ECO:0000256" key="17">
    <source>
        <dbReference type="SAM" id="MobiDB-lite"/>
    </source>
</evidence>
<evidence type="ECO:0000256" key="11">
    <source>
        <dbReference type="ARBA" id="ARBA00022840"/>
    </source>
</evidence>
<keyword evidence="13 18" id="KW-0472">Membrane</keyword>
<dbReference type="PROSITE" id="PS00108">
    <property type="entry name" value="PROTEIN_KINASE_ST"/>
    <property type="match status" value="1"/>
</dbReference>
<evidence type="ECO:0000313" key="20">
    <source>
        <dbReference type="EMBL" id="KAJ9537525.1"/>
    </source>
</evidence>
<dbReference type="GO" id="GO:0002229">
    <property type="term" value="P:defense response to oomycetes"/>
    <property type="evidence" value="ECO:0007669"/>
    <property type="project" value="UniProtKB-ARBA"/>
</dbReference>
<dbReference type="InterPro" id="IPR011009">
    <property type="entry name" value="Kinase-like_dom_sf"/>
</dbReference>
<organism evidence="20 21">
    <name type="scientific">Centaurea solstitialis</name>
    <name type="common">yellow star-thistle</name>
    <dbReference type="NCBI Taxonomy" id="347529"/>
    <lineage>
        <taxon>Eukaryota</taxon>
        <taxon>Viridiplantae</taxon>
        <taxon>Streptophyta</taxon>
        <taxon>Embryophyta</taxon>
        <taxon>Tracheophyta</taxon>
        <taxon>Spermatophyta</taxon>
        <taxon>Magnoliopsida</taxon>
        <taxon>eudicotyledons</taxon>
        <taxon>Gunneridae</taxon>
        <taxon>Pentapetalae</taxon>
        <taxon>asterids</taxon>
        <taxon>campanulids</taxon>
        <taxon>Asterales</taxon>
        <taxon>Asteraceae</taxon>
        <taxon>Carduoideae</taxon>
        <taxon>Cardueae</taxon>
        <taxon>Centaureinae</taxon>
        <taxon>Centaurea</taxon>
    </lineage>
</organism>
<sequence length="1017" mass="114645">MAQRADPSVAWVISAHNLIFLDNGSIDFYSSPFKFYNSWLHSMTLSSAVTEALEAPFEILKSSDNPTNMVYSGDAVASSGDIEFNRADDGIGVGHARYADAVRIWDRKSGKLADFTTHFTFIIIDTQGNTLYGDGFAFFLAPVGFEIPPNSAGPFLGLFNTSTNNSPASQMIVVEFDTSVNEWDPGYPHVGINRNSIRSVNSTFWNATLHSGHSADAWIVYNSTEKMLYLSWRYSAENTSREITSLSYEVDLREALPEMVTIGFSGASSSFGERHILRYWEFRSTLDIEDESEDISKKRKLVVGLTIPLSLLVLGGLVYVVCNWRKQRSFRRKSLDTIALASISDIDLERGAGPKRFSYTDLSLATNNFSDDRKLGEGGFGCVYKGYLSNEGVVVAVKKISQSSKQGKKEYLAEVKIISILRHRNLVQLIGWCHDQTQFLLVYEFLPNGSLDSHLFRKQTTLEWGVRYKIALGLASALLYLHEECEQCVVHRDIKTSNILLDSGFNVKLGDFGLARLMDHELGLQTTGLAGTIGYMAPEYVLTGKASKESDVYSFGVVALEIACGRKAMHNVDTNPDVGLVQWVWGLLGKRELLSGVDRMLRNKFDANQAECLMLVGLWCAHPDRSLRPSIRQAIQVLKFEGPVPSLPKAMPMPMYFPAPDAYERWQPGLCFDKPDLKTVPLWVNIYGLPLDVWDYEIISRIASVVGEPVSVDRYTDEMCETKSGRANFARALVNISADYELPSDIDAIILGKLRKFKTEFLWKPKRCSHCKVFGHAFEMCVIRPRTTDEVKKVNPDVGESSNPKDDGFNFPKRKKKPKPTVDPLKVGPKVAGIKINQRYVPKVILPSTDPLDKVKVSNQFSILEEDPQWILDKKEIDDFIEKRGVGLEPVIINSWSRTKLDYFIGRWERVFGKEPDGTLRGFTLPDRQIISNDDGSDSDYEDDAEFVEDAPSDTTLGTPYGTWLRLKQDIDRRIAERDWPTTTQMATWSEKQVVYFFEQCEQLSDDVRQLIPKMEH</sequence>
<dbReference type="PROSITE" id="PS50011">
    <property type="entry name" value="PROTEIN_KINASE_DOM"/>
    <property type="match status" value="1"/>
</dbReference>
<dbReference type="InterPro" id="IPR050528">
    <property type="entry name" value="L-type_Lectin-RKs"/>
</dbReference>
<feature type="transmembrane region" description="Helical" evidence="18">
    <location>
        <begin position="301"/>
        <end position="322"/>
    </location>
</feature>
<dbReference type="FunFam" id="3.30.200.20:FF:000168">
    <property type="entry name" value="L-type lectin-domain containing receptor kinase IX.1"/>
    <property type="match status" value="1"/>
</dbReference>
<comment type="similarity">
    <text evidence="3">In the C-terminal section; belongs to the protein kinase superfamily. Ser/Thr protein kinase family.</text>
</comment>
<dbReference type="GO" id="GO:0005886">
    <property type="term" value="C:plasma membrane"/>
    <property type="evidence" value="ECO:0007669"/>
    <property type="project" value="UniProtKB-SubCell"/>
</dbReference>
<accession>A0AA38S785</accession>
<comment type="similarity">
    <text evidence="2">In the N-terminal section; belongs to the leguminous lectin family.</text>
</comment>
<dbReference type="GO" id="GO:0030246">
    <property type="term" value="F:carbohydrate binding"/>
    <property type="evidence" value="ECO:0007669"/>
    <property type="project" value="UniProtKB-KW"/>
</dbReference>
<evidence type="ECO:0000256" key="9">
    <source>
        <dbReference type="ARBA" id="ARBA00022741"/>
    </source>
</evidence>
<dbReference type="Gene3D" id="3.30.200.20">
    <property type="entry name" value="Phosphorylase Kinase, domain 1"/>
    <property type="match status" value="1"/>
</dbReference>
<evidence type="ECO:0000313" key="21">
    <source>
        <dbReference type="Proteomes" id="UP001172457"/>
    </source>
</evidence>
<evidence type="ECO:0000256" key="7">
    <source>
        <dbReference type="ARBA" id="ARBA00022729"/>
    </source>
</evidence>
<dbReference type="InterPro" id="IPR013320">
    <property type="entry name" value="ConA-like_dom_sf"/>
</dbReference>
<keyword evidence="12 18" id="KW-1133">Transmembrane helix</keyword>
<dbReference type="SUPFAM" id="SSF56112">
    <property type="entry name" value="Protein kinase-like (PK-like)"/>
    <property type="match status" value="1"/>
</dbReference>
<evidence type="ECO:0000256" key="4">
    <source>
        <dbReference type="ARBA" id="ARBA00022475"/>
    </source>
</evidence>
<dbReference type="EMBL" id="JARYMX010000008">
    <property type="protein sequence ID" value="KAJ9537525.1"/>
    <property type="molecule type" value="Genomic_DNA"/>
</dbReference>
<evidence type="ECO:0000256" key="14">
    <source>
        <dbReference type="ARBA" id="ARBA00023170"/>
    </source>
</evidence>
<feature type="domain" description="Protein kinase" evidence="19">
    <location>
        <begin position="369"/>
        <end position="647"/>
    </location>
</feature>
<keyword evidence="15" id="KW-0325">Glycoprotein</keyword>
<keyword evidence="11 16" id="KW-0067">ATP-binding</keyword>
<dbReference type="InterPro" id="IPR008271">
    <property type="entry name" value="Ser/Thr_kinase_AS"/>
</dbReference>
<proteinExistence type="inferred from homology"/>
<dbReference type="Gene3D" id="1.10.510.10">
    <property type="entry name" value="Transferase(Phosphotransferase) domain 1"/>
    <property type="match status" value="1"/>
</dbReference>
<keyword evidence="6 18" id="KW-0812">Transmembrane</keyword>
<evidence type="ECO:0000256" key="3">
    <source>
        <dbReference type="ARBA" id="ARBA00010217"/>
    </source>
</evidence>
<reference evidence="20" key="1">
    <citation type="submission" date="2023-03" db="EMBL/GenBank/DDBJ databases">
        <title>Chromosome-scale reference genome and RAD-based genetic map of yellow starthistle (Centaurea solstitialis) reveal putative structural variation and QTLs associated with invader traits.</title>
        <authorList>
            <person name="Reatini B."/>
            <person name="Cang F.A."/>
            <person name="Jiang Q."/>
            <person name="Mckibben M.T.W."/>
            <person name="Barker M.S."/>
            <person name="Rieseberg L.H."/>
            <person name="Dlugosch K.M."/>
        </authorList>
    </citation>
    <scope>NUCLEOTIDE SEQUENCE</scope>
    <source>
        <strain evidence="20">CAN-66</strain>
        <tissue evidence="20">Leaf</tissue>
    </source>
</reference>
<dbReference type="InterPro" id="IPR000719">
    <property type="entry name" value="Prot_kinase_dom"/>
</dbReference>
<evidence type="ECO:0000256" key="13">
    <source>
        <dbReference type="ARBA" id="ARBA00023136"/>
    </source>
</evidence>
<gene>
    <name evidence="20" type="ORF">OSB04_030258</name>
</gene>
<dbReference type="CDD" id="cd06899">
    <property type="entry name" value="lectin_legume_LecRK_Arcelin_ConA"/>
    <property type="match status" value="1"/>
</dbReference>
<dbReference type="AlphaFoldDB" id="A0AA38S785"/>
<keyword evidence="5" id="KW-0808">Transferase</keyword>
<evidence type="ECO:0000256" key="12">
    <source>
        <dbReference type="ARBA" id="ARBA00022989"/>
    </source>
</evidence>
<dbReference type="PANTHER" id="PTHR27007">
    <property type="match status" value="1"/>
</dbReference>
<comment type="caution">
    <text evidence="20">The sequence shown here is derived from an EMBL/GenBank/DDBJ whole genome shotgun (WGS) entry which is preliminary data.</text>
</comment>
<dbReference type="Pfam" id="PF00139">
    <property type="entry name" value="Lectin_legB"/>
    <property type="match status" value="1"/>
</dbReference>
<dbReference type="GO" id="GO:0004672">
    <property type="term" value="F:protein kinase activity"/>
    <property type="evidence" value="ECO:0007669"/>
    <property type="project" value="InterPro"/>
</dbReference>
<dbReference type="CDD" id="cd14066">
    <property type="entry name" value="STKc_IRAK"/>
    <property type="match status" value="1"/>
</dbReference>
<dbReference type="InterPro" id="IPR001220">
    <property type="entry name" value="Legume_lectin_dom"/>
</dbReference>
<evidence type="ECO:0000256" key="18">
    <source>
        <dbReference type="SAM" id="Phobius"/>
    </source>
</evidence>
<dbReference type="Pfam" id="PF00069">
    <property type="entry name" value="Pkinase"/>
    <property type="match status" value="1"/>
</dbReference>